<evidence type="ECO:0000256" key="1">
    <source>
        <dbReference type="SAM" id="Phobius"/>
    </source>
</evidence>
<name>F7D338_ORNAN</name>
<dbReference type="AlphaFoldDB" id="F7D338"/>
<dbReference type="Proteomes" id="UP000002279">
    <property type="component" value="Chromosome 2"/>
</dbReference>
<feature type="transmembrane region" description="Helical" evidence="1">
    <location>
        <begin position="248"/>
        <end position="267"/>
    </location>
</feature>
<protein>
    <recommendedName>
        <fullName evidence="4">G-protein coupled receptors family 1 profile domain-containing protein</fullName>
    </recommendedName>
</protein>
<dbReference type="OMA" id="IVLFCES"/>
<feature type="transmembrane region" description="Helical" evidence="1">
    <location>
        <begin position="166"/>
        <end position="186"/>
    </location>
</feature>
<evidence type="ECO:0008006" key="4">
    <source>
        <dbReference type="Google" id="ProtNLM"/>
    </source>
</evidence>
<feature type="transmembrane region" description="Helical" evidence="1">
    <location>
        <begin position="215"/>
        <end position="236"/>
    </location>
</feature>
<organism evidence="2 3">
    <name type="scientific">Ornithorhynchus anatinus</name>
    <name type="common">Duckbill platypus</name>
    <dbReference type="NCBI Taxonomy" id="9258"/>
    <lineage>
        <taxon>Eukaryota</taxon>
        <taxon>Metazoa</taxon>
        <taxon>Chordata</taxon>
        <taxon>Craniata</taxon>
        <taxon>Vertebrata</taxon>
        <taxon>Euteleostomi</taxon>
        <taxon>Mammalia</taxon>
        <taxon>Monotremata</taxon>
        <taxon>Ornithorhynchidae</taxon>
        <taxon>Ornithorhynchus</taxon>
    </lineage>
</organism>
<dbReference type="GeneTree" id="ENSGT00390000006068"/>
<sequence length="347" mass="39336">LFLYFTSGFQTRRGICAEKMISHNMTWIRYPTHLGADFESIIASQSIISRFMQAYFALFVPTSLAAGAFILTTFIRKRTTLEKLDIFLWDLAVTNILVTLFSFTAFVRPKYISTSNLICGVLSFFFNVCYFNAQYLQMVMLFTFLLHNYPNWMNVVTSIPQKPLGCLGLILACAFCSSLVGVSLLGTAGTLHEITSCQVDPLTAWPEYEMVKVSLGFGIALISEMFFLVLLFVKLAKWEAPWHKENMATYQVVLAITLILFACRLFYNTKLLCRTRLKLQQNLGTPWEELIMNIAELVLFGESCVSSLAIVLLHKPCRDALFKLLRDITKSCRRGGGHQNSNSLTHL</sequence>
<dbReference type="InParanoid" id="F7D338"/>
<proteinExistence type="predicted"/>
<keyword evidence="1" id="KW-0472">Membrane</keyword>
<dbReference type="PANTHER" id="PTHR37680">
    <property type="entry name" value="C130050O18RIK PROTEIN"/>
    <property type="match status" value="1"/>
</dbReference>
<keyword evidence="1" id="KW-1133">Transmembrane helix</keyword>
<feature type="transmembrane region" description="Helical" evidence="1">
    <location>
        <begin position="54"/>
        <end position="75"/>
    </location>
</feature>
<keyword evidence="1" id="KW-0812">Transmembrane</keyword>
<dbReference type="PANTHER" id="PTHR37680:SF1">
    <property type="entry name" value="C130050O18RIK PROTEIN"/>
    <property type="match status" value="1"/>
</dbReference>
<keyword evidence="3" id="KW-1185">Reference proteome</keyword>
<reference evidence="2" key="2">
    <citation type="submission" date="2025-08" db="UniProtKB">
        <authorList>
            <consortium name="Ensembl"/>
        </authorList>
    </citation>
    <scope>IDENTIFICATION</scope>
    <source>
        <strain evidence="2">Glennie</strain>
    </source>
</reference>
<evidence type="ECO:0000313" key="3">
    <source>
        <dbReference type="Proteomes" id="UP000002279"/>
    </source>
</evidence>
<reference evidence="2" key="3">
    <citation type="submission" date="2025-09" db="UniProtKB">
        <authorList>
            <consortium name="Ensembl"/>
        </authorList>
    </citation>
    <scope>IDENTIFICATION</scope>
    <source>
        <strain evidence="2">Glennie</strain>
    </source>
</reference>
<dbReference type="SUPFAM" id="SSF81321">
    <property type="entry name" value="Family A G protein-coupled receptor-like"/>
    <property type="match status" value="1"/>
</dbReference>
<dbReference type="Gene3D" id="1.20.1070.10">
    <property type="entry name" value="Rhodopsin 7-helix transmembrane proteins"/>
    <property type="match status" value="1"/>
</dbReference>
<reference evidence="2 3" key="1">
    <citation type="journal article" date="2008" name="Nature">
        <title>Genome analysis of the platypus reveals unique signatures of evolution.</title>
        <authorList>
            <person name="Warren W.C."/>
            <person name="Hillier L.W."/>
            <person name="Marshall Graves J.A."/>
            <person name="Birney E."/>
            <person name="Ponting C.P."/>
            <person name="Grutzner F."/>
            <person name="Belov K."/>
            <person name="Miller W."/>
            <person name="Clarke L."/>
            <person name="Chinwalla A.T."/>
            <person name="Yang S.P."/>
            <person name="Heger A."/>
            <person name="Locke D.P."/>
            <person name="Miethke P."/>
            <person name="Waters P.D."/>
            <person name="Veyrunes F."/>
            <person name="Fulton L."/>
            <person name="Fulton B."/>
            <person name="Graves T."/>
            <person name="Wallis J."/>
            <person name="Puente X.S."/>
            <person name="Lopez-Otin C."/>
            <person name="Ordonez G.R."/>
            <person name="Eichler E.E."/>
            <person name="Chen L."/>
            <person name="Cheng Z."/>
            <person name="Deakin J.E."/>
            <person name="Alsop A."/>
            <person name="Thompson K."/>
            <person name="Kirby P."/>
            <person name="Papenfuss A.T."/>
            <person name="Wakefield M.J."/>
            <person name="Olender T."/>
            <person name="Lancet D."/>
            <person name="Huttley G.A."/>
            <person name="Smit A.F."/>
            <person name="Pask A."/>
            <person name="Temple-Smith P."/>
            <person name="Batzer M.A."/>
            <person name="Walker J.A."/>
            <person name="Konkel M.K."/>
            <person name="Harris R.S."/>
            <person name="Whittington C.M."/>
            <person name="Wong E.S."/>
            <person name="Gemmell N.J."/>
            <person name="Buschiazzo E."/>
            <person name="Vargas Jentzsch I.M."/>
            <person name="Merkel A."/>
            <person name="Schmitz J."/>
            <person name="Zemann A."/>
            <person name="Churakov G."/>
            <person name="Kriegs J.O."/>
            <person name="Brosius J."/>
            <person name="Murchison E.P."/>
            <person name="Sachidanandam R."/>
            <person name="Smith C."/>
            <person name="Hannon G.J."/>
            <person name="Tsend-Ayush E."/>
            <person name="McMillan D."/>
            <person name="Attenborough R."/>
            <person name="Rens W."/>
            <person name="Ferguson-Smith M."/>
            <person name="Lefevre C.M."/>
            <person name="Sharp J.A."/>
            <person name="Nicholas K.R."/>
            <person name="Ray D.A."/>
            <person name="Kube M."/>
            <person name="Reinhardt R."/>
            <person name="Pringle T.H."/>
            <person name="Taylor J."/>
            <person name="Jones R.C."/>
            <person name="Nixon B."/>
            <person name="Dacheux J.L."/>
            <person name="Niwa H."/>
            <person name="Sekita Y."/>
            <person name="Huang X."/>
            <person name="Stark A."/>
            <person name="Kheradpour P."/>
            <person name="Kellis M."/>
            <person name="Flicek P."/>
            <person name="Chen Y."/>
            <person name="Webber C."/>
            <person name="Hardison R."/>
            <person name="Nelson J."/>
            <person name="Hallsworth-Pepin K."/>
            <person name="Delehaunty K."/>
            <person name="Markovic C."/>
            <person name="Minx P."/>
            <person name="Feng Y."/>
            <person name="Kremitzki C."/>
            <person name="Mitreva M."/>
            <person name="Glasscock J."/>
            <person name="Wylie T."/>
            <person name="Wohldmann P."/>
            <person name="Thiru P."/>
            <person name="Nhan M.N."/>
            <person name="Pohl C.S."/>
            <person name="Smith S.M."/>
            <person name="Hou S."/>
            <person name="Nefedov M."/>
            <person name="de Jong P.J."/>
            <person name="Renfree M.B."/>
            <person name="Mardis E.R."/>
            <person name="Wilson R.K."/>
        </authorList>
    </citation>
    <scope>NUCLEOTIDE SEQUENCE [LARGE SCALE GENOMIC DNA]</scope>
    <source>
        <strain evidence="2 3">Glennie</strain>
    </source>
</reference>
<feature type="transmembrane region" description="Helical" evidence="1">
    <location>
        <begin position="120"/>
        <end position="146"/>
    </location>
</feature>
<evidence type="ECO:0000313" key="2">
    <source>
        <dbReference type="Ensembl" id="ENSOANP00000002235.2"/>
    </source>
</evidence>
<dbReference type="eggNOG" id="ENOG502S6SI">
    <property type="taxonomic scope" value="Eukaryota"/>
</dbReference>
<feature type="transmembrane region" description="Helical" evidence="1">
    <location>
        <begin position="87"/>
        <end position="108"/>
    </location>
</feature>
<accession>F7D338</accession>
<dbReference type="HOGENOM" id="CLU_061580_0_0_1"/>
<dbReference type="Bgee" id="ENSOANG00000001410">
    <property type="expression patterns" value="Expressed in ovary and 7 other cell types or tissues"/>
</dbReference>
<dbReference type="Ensembl" id="ENSOANT00000002236.2">
    <property type="protein sequence ID" value="ENSOANP00000002235.2"/>
    <property type="gene ID" value="ENSOANG00000001410.2"/>
</dbReference>